<dbReference type="RefSeq" id="WP_215234747.1">
    <property type="nucleotide sequence ID" value="NZ_CAJRAU010000004.1"/>
</dbReference>
<name>A0ABM8UTL9_9BACT</name>
<dbReference type="Proteomes" id="UP000679725">
    <property type="component" value="Unassembled WGS sequence"/>
</dbReference>
<reference evidence="1 2" key="1">
    <citation type="submission" date="2021-04" db="EMBL/GenBank/DDBJ databases">
        <authorList>
            <person name="Rodrigo-Torres L."/>
            <person name="Arahal R. D."/>
            <person name="Lucena T."/>
        </authorList>
    </citation>
    <scope>NUCLEOTIDE SEQUENCE [LARGE SCALE GENOMIC DNA]</scope>
    <source>
        <strain evidence="1 2">CECT 9623</strain>
    </source>
</reference>
<organism evidence="1 2">
    <name type="scientific">Dyadobacter linearis</name>
    <dbReference type="NCBI Taxonomy" id="2823330"/>
    <lineage>
        <taxon>Bacteria</taxon>
        <taxon>Pseudomonadati</taxon>
        <taxon>Bacteroidota</taxon>
        <taxon>Cytophagia</taxon>
        <taxon>Cytophagales</taxon>
        <taxon>Spirosomataceae</taxon>
        <taxon>Dyadobacter</taxon>
    </lineage>
</organism>
<evidence type="ECO:0000313" key="1">
    <source>
        <dbReference type="EMBL" id="CAG5071415.1"/>
    </source>
</evidence>
<protein>
    <submittedName>
        <fullName evidence="1">Uncharacterized protein</fullName>
    </submittedName>
</protein>
<sequence>MTKSEDHILSEDEEDLALGIAMEEGKREGVASMEEKQQFEAYLFDINTI</sequence>
<proteinExistence type="predicted"/>
<gene>
    <name evidence="1" type="ORF">DYBT9623_03444</name>
</gene>
<dbReference type="EMBL" id="CAJRAU010000004">
    <property type="protein sequence ID" value="CAG5071415.1"/>
    <property type="molecule type" value="Genomic_DNA"/>
</dbReference>
<comment type="caution">
    <text evidence="1">The sequence shown here is derived from an EMBL/GenBank/DDBJ whole genome shotgun (WGS) entry which is preliminary data.</text>
</comment>
<accession>A0ABM8UTL9</accession>
<keyword evidence="2" id="KW-1185">Reference proteome</keyword>
<evidence type="ECO:0000313" key="2">
    <source>
        <dbReference type="Proteomes" id="UP000679725"/>
    </source>
</evidence>